<dbReference type="RefSeq" id="WP_305751355.1">
    <property type="nucleotide sequence ID" value="NZ_JAUZEE010000015.1"/>
</dbReference>
<comment type="caution">
    <text evidence="1">The sequence shown here is derived from an EMBL/GenBank/DDBJ whole genome shotgun (WGS) entry which is preliminary data.</text>
</comment>
<protein>
    <submittedName>
        <fullName evidence="1">Uncharacterized protein</fullName>
    </submittedName>
</protein>
<gene>
    <name evidence="1" type="ORF">Q8X39_19420</name>
</gene>
<dbReference type="EMBL" id="JAUZEE010000015">
    <property type="protein sequence ID" value="MDP4302814.1"/>
    <property type="molecule type" value="Genomic_DNA"/>
</dbReference>
<dbReference type="Gene3D" id="3.40.50.300">
    <property type="entry name" value="P-loop containing nucleotide triphosphate hydrolases"/>
    <property type="match status" value="1"/>
</dbReference>
<organism evidence="1 2">
    <name type="scientific">Leptothrix discophora</name>
    <dbReference type="NCBI Taxonomy" id="89"/>
    <lineage>
        <taxon>Bacteria</taxon>
        <taxon>Pseudomonadati</taxon>
        <taxon>Pseudomonadota</taxon>
        <taxon>Betaproteobacteria</taxon>
        <taxon>Burkholderiales</taxon>
        <taxon>Sphaerotilaceae</taxon>
        <taxon>Leptothrix</taxon>
    </lineage>
</organism>
<accession>A0ABT9G8J7</accession>
<dbReference type="SUPFAM" id="SSF52540">
    <property type="entry name" value="P-loop containing nucleoside triphosphate hydrolases"/>
    <property type="match status" value="1"/>
</dbReference>
<sequence length="288" mass="30095">MRASLARRLAGEAPQPWLQAWAPVLPPVRMPAGDTGPTAQRGLLGRALRPPRDAWPWRRLDPLWEPVRVEALHATLSSGWALQAARQAAAGVDAQGQGEVLAVLALDDGDDAAQLSAALALACARHDGLTLLVDADLRHPRLHRLFGIGPATGPAGPAGLVNLLDLLDRGDDPPPWTRAAVQAVPGSPDLLLLGAGQPTRRLAQGRDGLLAGPALGRLLQDWRRCHARVLIGCAGAGHGVQGLAVAAAAGQALVIGRSRHSDAAALHALLSRLALLQVRVPGLVIVHR</sequence>
<evidence type="ECO:0000313" key="1">
    <source>
        <dbReference type="EMBL" id="MDP4302814.1"/>
    </source>
</evidence>
<evidence type="ECO:0000313" key="2">
    <source>
        <dbReference type="Proteomes" id="UP001235760"/>
    </source>
</evidence>
<keyword evidence="2" id="KW-1185">Reference proteome</keyword>
<dbReference type="InterPro" id="IPR050445">
    <property type="entry name" value="Bact_polysacc_biosynth/exp"/>
</dbReference>
<dbReference type="InterPro" id="IPR027417">
    <property type="entry name" value="P-loop_NTPase"/>
</dbReference>
<dbReference type="PANTHER" id="PTHR32309:SF13">
    <property type="entry name" value="FERRIC ENTEROBACTIN TRANSPORT PROTEIN FEPE"/>
    <property type="match status" value="1"/>
</dbReference>
<proteinExistence type="predicted"/>
<dbReference type="PANTHER" id="PTHR32309">
    <property type="entry name" value="TYROSINE-PROTEIN KINASE"/>
    <property type="match status" value="1"/>
</dbReference>
<dbReference type="Proteomes" id="UP001235760">
    <property type="component" value="Unassembled WGS sequence"/>
</dbReference>
<name>A0ABT9G8J7_LEPDI</name>
<reference evidence="1 2" key="1">
    <citation type="submission" date="2023-08" db="EMBL/GenBank/DDBJ databases">
        <authorList>
            <person name="Roldan D.M."/>
            <person name="Menes R.J."/>
        </authorList>
    </citation>
    <scope>NUCLEOTIDE SEQUENCE [LARGE SCALE GENOMIC DNA]</scope>
    <source>
        <strain evidence="1 2">CCM 2812</strain>
    </source>
</reference>